<accession>A0ABU0LD31</accession>
<dbReference type="PANTHER" id="PTHR37421">
    <property type="entry name" value="UPF0260 PROTEIN YCGN"/>
    <property type="match status" value="1"/>
</dbReference>
<proteinExistence type="inferred from homology"/>
<organism evidence="3 4">
    <name type="scientific">Xanthobacter agilis</name>
    <dbReference type="NCBI Taxonomy" id="47492"/>
    <lineage>
        <taxon>Bacteria</taxon>
        <taxon>Pseudomonadati</taxon>
        <taxon>Pseudomonadota</taxon>
        <taxon>Alphaproteobacteria</taxon>
        <taxon>Hyphomicrobiales</taxon>
        <taxon>Xanthobacteraceae</taxon>
        <taxon>Xanthobacter</taxon>
    </lineage>
</organism>
<feature type="region of interest" description="Disordered" evidence="2">
    <location>
        <begin position="183"/>
        <end position="206"/>
    </location>
</feature>
<evidence type="ECO:0000256" key="2">
    <source>
        <dbReference type="SAM" id="MobiDB-lite"/>
    </source>
</evidence>
<dbReference type="Pfam" id="PF03692">
    <property type="entry name" value="CxxCxxCC"/>
    <property type="match status" value="1"/>
</dbReference>
<dbReference type="EMBL" id="JAUSVY010000003">
    <property type="protein sequence ID" value="MDQ0505062.1"/>
    <property type="molecule type" value="Genomic_DNA"/>
</dbReference>
<dbReference type="Proteomes" id="UP001241747">
    <property type="component" value="Unassembled WGS sequence"/>
</dbReference>
<keyword evidence="4" id="KW-1185">Reference proteome</keyword>
<sequence>MSRTPEKLPVAPSENPVAASPQGPCGEPAAPAAPFWRTTPLAAMNTEQWESLCDGCGRCCLVKLEDEESGAIAYTDVACRLFDVEGCGCRDYAHRSEQVEDCVRLTPEAVATLSWLPPTCAYRLLQEGKDLPFWHPLVSGDRESVRAAGISVAGRVAGLEDQFGVFELVERLVNWPVRWPRGAKGTGRATGSGQRNAGKRPSTLRR</sequence>
<dbReference type="PANTHER" id="PTHR37421:SF1">
    <property type="entry name" value="UPF0260 PROTEIN YCGN"/>
    <property type="match status" value="1"/>
</dbReference>
<dbReference type="NCBIfam" id="NF003501">
    <property type="entry name" value="PRK05170.1-5"/>
    <property type="match status" value="1"/>
</dbReference>
<protein>
    <recommendedName>
        <fullName evidence="1">UPF0260 protein QOZ94_001844</fullName>
    </recommendedName>
</protein>
<dbReference type="InterPro" id="IPR008228">
    <property type="entry name" value="UCP006173"/>
</dbReference>
<reference evidence="3 4" key="1">
    <citation type="submission" date="2023-07" db="EMBL/GenBank/DDBJ databases">
        <title>Genomic Encyclopedia of Type Strains, Phase IV (KMG-IV): sequencing the most valuable type-strain genomes for metagenomic binning, comparative biology and taxonomic classification.</title>
        <authorList>
            <person name="Goeker M."/>
        </authorList>
    </citation>
    <scope>NUCLEOTIDE SEQUENCE [LARGE SCALE GENOMIC DNA]</scope>
    <source>
        <strain evidence="3 4">DSM 3770</strain>
    </source>
</reference>
<comment type="caution">
    <text evidence="3">The sequence shown here is derived from an EMBL/GenBank/DDBJ whole genome shotgun (WGS) entry which is preliminary data.</text>
</comment>
<evidence type="ECO:0000256" key="1">
    <source>
        <dbReference type="HAMAP-Rule" id="MF_00676"/>
    </source>
</evidence>
<feature type="region of interest" description="Disordered" evidence="2">
    <location>
        <begin position="1"/>
        <end position="26"/>
    </location>
</feature>
<dbReference type="RefSeq" id="WP_272904176.1">
    <property type="nucleotide sequence ID" value="NZ_JABWGX010000011.1"/>
</dbReference>
<name>A0ABU0LD31_XANAG</name>
<gene>
    <name evidence="3" type="ORF">QOZ94_001844</name>
</gene>
<dbReference type="InterPro" id="IPR005358">
    <property type="entry name" value="Puta_zinc/iron-chelating_dom"/>
</dbReference>
<dbReference type="NCBIfam" id="NF003507">
    <property type="entry name" value="PRK05170.2-5"/>
    <property type="match status" value="1"/>
</dbReference>
<evidence type="ECO:0000313" key="4">
    <source>
        <dbReference type="Proteomes" id="UP001241747"/>
    </source>
</evidence>
<evidence type="ECO:0000313" key="3">
    <source>
        <dbReference type="EMBL" id="MDQ0505062.1"/>
    </source>
</evidence>
<comment type="similarity">
    <text evidence="1">Belongs to the UPF0260 family.</text>
</comment>
<dbReference type="HAMAP" id="MF_00676">
    <property type="entry name" value="UPF0260"/>
    <property type="match status" value="1"/>
</dbReference>